<evidence type="ECO:0000256" key="2">
    <source>
        <dbReference type="ARBA" id="ARBA00023163"/>
    </source>
</evidence>
<organism evidence="3">
    <name type="scientific">Salmonella enterica</name>
    <name type="common">Salmonella choleraesuis</name>
    <dbReference type="NCBI Taxonomy" id="28901"/>
    <lineage>
        <taxon>Bacteria</taxon>
        <taxon>Pseudomonadati</taxon>
        <taxon>Pseudomonadota</taxon>
        <taxon>Gammaproteobacteria</taxon>
        <taxon>Enterobacterales</taxon>
        <taxon>Enterobacteriaceae</taxon>
        <taxon>Salmonella</taxon>
    </lineage>
</organism>
<evidence type="ECO:0000256" key="1">
    <source>
        <dbReference type="ARBA" id="ARBA00023015"/>
    </source>
</evidence>
<reference evidence="3" key="1">
    <citation type="journal article" date="2018" name="Genome Biol.">
        <title>SKESA: strategic k-mer extension for scrupulous assemblies.</title>
        <authorList>
            <person name="Souvorov A."/>
            <person name="Agarwala R."/>
            <person name="Lipman D.J."/>
        </authorList>
    </citation>
    <scope>NUCLEOTIDE SEQUENCE</scope>
    <source>
        <strain evidence="3">SAL3357</strain>
    </source>
</reference>
<reference evidence="3" key="2">
    <citation type="submission" date="2018-07" db="EMBL/GenBank/DDBJ databases">
        <authorList>
            <consortium name="NCBI Pathogen Detection Project"/>
        </authorList>
    </citation>
    <scope>NUCLEOTIDE SEQUENCE</scope>
    <source>
        <strain evidence="3">SAL3357</strain>
    </source>
</reference>
<evidence type="ECO:0000313" key="3">
    <source>
        <dbReference type="EMBL" id="HAE2645433.1"/>
    </source>
</evidence>
<dbReference type="PRINTS" id="PR01554">
    <property type="entry name" value="FIMREGULATRY"/>
</dbReference>
<dbReference type="Pfam" id="PF03333">
    <property type="entry name" value="PapB"/>
    <property type="match status" value="1"/>
</dbReference>
<dbReference type="InterPro" id="IPR053721">
    <property type="entry name" value="Fimbrial_Adhesin_Reg"/>
</dbReference>
<gene>
    <name evidence="3" type="ORF">GNA85_004070</name>
</gene>
<dbReference type="EMBL" id="DAARJD010000023">
    <property type="protein sequence ID" value="HAE2645433.1"/>
    <property type="molecule type" value="Genomic_DNA"/>
</dbReference>
<protein>
    <submittedName>
        <fullName evidence="3">Transcriptional regulator</fullName>
    </submittedName>
</protein>
<keyword evidence="2" id="KW-0804">Transcription</keyword>
<dbReference type="Gene3D" id="1.10.10.2690">
    <property type="match status" value="1"/>
</dbReference>
<proteinExistence type="predicted"/>
<name>A0A728K6W3_SALER</name>
<accession>A0A728K6W3</accession>
<dbReference type="InterPro" id="IPR004356">
    <property type="entry name" value="Adhesin_operon_reg_prot"/>
</dbReference>
<keyword evidence="1" id="KW-0805">Transcription regulation</keyword>
<dbReference type="AlphaFoldDB" id="A0A728K6W3"/>
<dbReference type="GO" id="GO:0006355">
    <property type="term" value="P:regulation of DNA-templated transcription"/>
    <property type="evidence" value="ECO:0007669"/>
    <property type="project" value="InterPro"/>
</dbReference>
<comment type="caution">
    <text evidence="3">The sequence shown here is derived from an EMBL/GenBank/DDBJ whole genome shotgun (WGS) entry which is preliminary data.</text>
</comment>
<sequence length="86" mass="9668">MTNCHDDIMSVTKGKCLSDKQFELLVELSSIHSKKVILALRDHLVLGKTRKEVCAQYGVSAGYLSLCIRRLLIVEKVVSRLAGFYQ</sequence>